<dbReference type="SUPFAM" id="SSF54593">
    <property type="entry name" value="Glyoxalase/Bleomycin resistance protein/Dihydroxybiphenyl dioxygenase"/>
    <property type="match status" value="2"/>
</dbReference>
<evidence type="ECO:0000313" key="3">
    <source>
        <dbReference type="Proteomes" id="UP001242368"/>
    </source>
</evidence>
<evidence type="ECO:0000313" key="2">
    <source>
        <dbReference type="EMBL" id="MDN3705826.1"/>
    </source>
</evidence>
<dbReference type="Pfam" id="PF06983">
    <property type="entry name" value="3-dmu-9_3-mt"/>
    <property type="match status" value="2"/>
</dbReference>
<accession>A0ABT8CPE8</accession>
<gene>
    <name evidence="2" type="ORF">QW060_01645</name>
</gene>
<name>A0ABT8CPE8_9FLAO</name>
<dbReference type="CDD" id="cd06588">
    <property type="entry name" value="PhnB_like"/>
    <property type="match status" value="2"/>
</dbReference>
<keyword evidence="3" id="KW-1185">Reference proteome</keyword>
<dbReference type="Gene3D" id="3.10.180.10">
    <property type="entry name" value="2,3-Dihydroxybiphenyl 1,2-Dioxygenase, domain 1"/>
    <property type="match status" value="1"/>
</dbReference>
<reference evidence="3" key="1">
    <citation type="journal article" date="2019" name="Int. J. Syst. Evol. Microbiol.">
        <title>The Global Catalogue of Microorganisms (GCM) 10K type strain sequencing project: providing services to taxonomists for standard genome sequencing and annotation.</title>
        <authorList>
            <consortium name="The Broad Institute Genomics Platform"/>
            <consortium name="The Broad Institute Genome Sequencing Center for Infectious Disease"/>
            <person name="Wu L."/>
            <person name="Ma J."/>
        </authorList>
    </citation>
    <scope>NUCLEOTIDE SEQUENCE [LARGE SCALE GENOMIC DNA]</scope>
    <source>
        <strain evidence="3">CECT 7184</strain>
    </source>
</reference>
<dbReference type="InterPro" id="IPR029068">
    <property type="entry name" value="Glyas_Bleomycin-R_OHBP_Dase"/>
</dbReference>
<feature type="domain" description="PhnB-like" evidence="1">
    <location>
        <begin position="125"/>
        <end position="244"/>
    </location>
</feature>
<feature type="domain" description="PhnB-like" evidence="1">
    <location>
        <begin position="4"/>
        <end position="114"/>
    </location>
</feature>
<dbReference type="Gene3D" id="3.30.720.110">
    <property type="match status" value="1"/>
</dbReference>
<organism evidence="2 3">
    <name type="scientific">Paenimyroides ceti</name>
    <dbReference type="NCBI Taxonomy" id="395087"/>
    <lineage>
        <taxon>Bacteria</taxon>
        <taxon>Pseudomonadati</taxon>
        <taxon>Bacteroidota</taxon>
        <taxon>Flavobacteriia</taxon>
        <taxon>Flavobacteriales</taxon>
        <taxon>Flavobacteriaceae</taxon>
        <taxon>Paenimyroides</taxon>
    </lineage>
</organism>
<sequence>MKKEIYPCIWFDGNAEAAAHLYARAFTETEVMTCTPMVVTFSVKGQQFMGLNGGPQFQPNPSISFFVHCASEEELNNAWQLLSEDGIIRMPLDQYPWAERYGWVEDRYGVSWQLLSDKSNVQKPKVVPSLLFTGQQNGNARKAMDFYSSLFADATIITVSEYEDGEGEVTGNIKYAELDIAGTHLAFMDSGAQHDFEFNEGVSFVITCDTQEEIDFYWLNITEDGSESNCGWCQDAFGVWWQVVPAVLGSLMSDPEKAPKVMKAFMQMKKFDIAALLKAADE</sequence>
<comment type="caution">
    <text evidence="2">The sequence shown here is derived from an EMBL/GenBank/DDBJ whole genome shotgun (WGS) entry which is preliminary data.</text>
</comment>
<dbReference type="RefSeq" id="WP_290361975.1">
    <property type="nucleotide sequence ID" value="NZ_JAUFQU010000001.1"/>
</dbReference>
<dbReference type="InterPro" id="IPR028973">
    <property type="entry name" value="PhnB-like"/>
</dbReference>
<proteinExistence type="predicted"/>
<dbReference type="EMBL" id="JAUFQU010000001">
    <property type="protein sequence ID" value="MDN3705826.1"/>
    <property type="molecule type" value="Genomic_DNA"/>
</dbReference>
<dbReference type="Proteomes" id="UP001242368">
    <property type="component" value="Unassembled WGS sequence"/>
</dbReference>
<evidence type="ECO:0000259" key="1">
    <source>
        <dbReference type="Pfam" id="PF06983"/>
    </source>
</evidence>
<protein>
    <submittedName>
        <fullName evidence="2">VOC family protein</fullName>
    </submittedName>
</protein>
<dbReference type="Gene3D" id="3.30.720.100">
    <property type="match status" value="1"/>
</dbReference>
<dbReference type="PANTHER" id="PTHR33990">
    <property type="entry name" value="PROTEIN YJDN-RELATED"/>
    <property type="match status" value="1"/>
</dbReference>